<evidence type="ECO:0000313" key="2">
    <source>
        <dbReference type="EMBL" id="GAG19197.1"/>
    </source>
</evidence>
<feature type="region of interest" description="Disordered" evidence="1">
    <location>
        <begin position="53"/>
        <end position="99"/>
    </location>
</feature>
<proteinExistence type="predicted"/>
<organism evidence="2">
    <name type="scientific">marine sediment metagenome</name>
    <dbReference type="NCBI Taxonomy" id="412755"/>
    <lineage>
        <taxon>unclassified sequences</taxon>
        <taxon>metagenomes</taxon>
        <taxon>ecological metagenomes</taxon>
    </lineage>
</organism>
<protein>
    <submittedName>
        <fullName evidence="2">Uncharacterized protein</fullName>
    </submittedName>
</protein>
<evidence type="ECO:0000256" key="1">
    <source>
        <dbReference type="SAM" id="MobiDB-lite"/>
    </source>
</evidence>
<accession>X0W7E7</accession>
<sequence>MFLMLSIASALVGIVFSEPFRDTSDGSLQTNNIPNVPLRPQISEQLPVVQAPPLQQVPVQQPIPQSVEPPQGIPPNVVPQPIQQPVQQEPIPSTPDLPG</sequence>
<dbReference type="EMBL" id="BARS01030212">
    <property type="protein sequence ID" value="GAG19197.1"/>
    <property type="molecule type" value="Genomic_DNA"/>
</dbReference>
<name>X0W7E7_9ZZZZ</name>
<feature type="compositionally biased region" description="Low complexity" evidence="1">
    <location>
        <begin position="53"/>
        <end position="70"/>
    </location>
</feature>
<dbReference type="AlphaFoldDB" id="X0W7E7"/>
<comment type="caution">
    <text evidence="2">The sequence shown here is derived from an EMBL/GenBank/DDBJ whole genome shotgun (WGS) entry which is preliminary data.</text>
</comment>
<reference evidence="2" key="1">
    <citation type="journal article" date="2014" name="Front. Microbiol.">
        <title>High frequency of phylogenetically diverse reductive dehalogenase-homologous genes in deep subseafloor sedimentary metagenomes.</title>
        <authorList>
            <person name="Kawai M."/>
            <person name="Futagami T."/>
            <person name="Toyoda A."/>
            <person name="Takaki Y."/>
            <person name="Nishi S."/>
            <person name="Hori S."/>
            <person name="Arai W."/>
            <person name="Tsubouchi T."/>
            <person name="Morono Y."/>
            <person name="Uchiyama I."/>
            <person name="Ito T."/>
            <person name="Fujiyama A."/>
            <person name="Inagaki F."/>
            <person name="Takami H."/>
        </authorList>
    </citation>
    <scope>NUCLEOTIDE SEQUENCE</scope>
    <source>
        <strain evidence="2">Expedition CK06-06</strain>
    </source>
</reference>
<feature type="non-terminal residue" evidence="2">
    <location>
        <position position="99"/>
    </location>
</feature>
<feature type="compositionally biased region" description="Low complexity" evidence="1">
    <location>
        <begin position="79"/>
        <end position="91"/>
    </location>
</feature>
<gene>
    <name evidence="2" type="ORF">S01H1_47137</name>
</gene>